<dbReference type="AlphaFoldDB" id="Q1LSH3"/>
<dbReference type="Proteomes" id="UP000002429">
    <property type="component" value="Chromosome"/>
</dbReference>
<dbReference type="STRING" id="266264.Rmet_0017"/>
<dbReference type="CDD" id="cd17502">
    <property type="entry name" value="MFS_Azr1_MDR_like"/>
    <property type="match status" value="1"/>
</dbReference>
<dbReference type="InterPro" id="IPR011701">
    <property type="entry name" value="MFS"/>
</dbReference>
<keyword evidence="4 7" id="KW-0812">Transmembrane</keyword>
<dbReference type="EMBL" id="CP000352">
    <property type="protein sequence ID" value="ABF06903.1"/>
    <property type="molecule type" value="Genomic_DNA"/>
</dbReference>
<evidence type="ECO:0000256" key="3">
    <source>
        <dbReference type="ARBA" id="ARBA00022475"/>
    </source>
</evidence>
<reference evidence="10" key="1">
    <citation type="journal article" date="2010" name="PLoS ONE">
        <title>The complete genome sequence of Cupriavidus metallidurans strain CH34, a master survivalist in harsh and anthropogenic environments.</title>
        <authorList>
            <person name="Janssen P.J."/>
            <person name="Van Houdt R."/>
            <person name="Moors H."/>
            <person name="Monsieurs P."/>
            <person name="Morin N."/>
            <person name="Michaux A."/>
            <person name="Benotmane M.A."/>
            <person name="Leys N."/>
            <person name="Vallaeys T."/>
            <person name="Lapidus A."/>
            <person name="Monchy S."/>
            <person name="Medigue C."/>
            <person name="Taghavi S."/>
            <person name="McCorkle S."/>
            <person name="Dunn J."/>
            <person name="van der Lelie D."/>
            <person name="Mergeay M."/>
        </authorList>
    </citation>
    <scope>NUCLEOTIDE SEQUENCE [LARGE SCALE GENOMIC DNA]</scope>
    <source>
        <strain evidence="10">ATCC 43123 / DSM 2839 / NBRC 102507 / CH34</strain>
    </source>
</reference>
<evidence type="ECO:0000313" key="9">
    <source>
        <dbReference type="EMBL" id="ABF06903.1"/>
    </source>
</evidence>
<dbReference type="PANTHER" id="PTHR23501">
    <property type="entry name" value="MAJOR FACILITATOR SUPERFAMILY"/>
    <property type="match status" value="1"/>
</dbReference>
<name>Q1LSH3_CUPMC</name>
<feature type="transmembrane region" description="Helical" evidence="7">
    <location>
        <begin position="35"/>
        <end position="57"/>
    </location>
</feature>
<sequence>MSSTAPASQSTAEALEATASLPQAAVHDHASIMRVIGGIVLCILLAALDQTVVIPAVPAIANDLNGFGHLSWIVTAYLIVSTVTTPLYGKLSDSFGRRRLLMVAISLFILASVACALAQTLPQLILFRALQGLGGGGLMSLAQAAIADVVAPRERGRYQGYLATVWAISSIAGPLVGGWVSDHMSWRWLFWINVPLGLLAMTMCYRGLAHLKPRGGRPQVDWLGALLLAVAIVAFLLAMSWGGEAFAWISPEMAALLAISLVAVLLLAWQERRAADPMLPPRLFRNRAYVMGVGASALAALNIFLCIFALPLHFQLVRDADASMSGLLVVPFLLATVAGNFVVAWLAPRLGRMRVILTIGFVAAAVGLVSLAAVTVAVPTFFVLLAMTIGGIGLGMAMVGTLISVQNALERRDMGAGTGALLVLRSLGSSIGGALAGTLLAMEFRDALARAGVTQALDLGALRHGSEALAHLSPAVRHVLAGGVESGFHLIFAAGAVATIIALLIVRRMPDLELRSSVTEHAAKIHME</sequence>
<keyword evidence="10" id="KW-1185">Reference proteome</keyword>
<evidence type="ECO:0000259" key="8">
    <source>
        <dbReference type="PROSITE" id="PS50850"/>
    </source>
</evidence>
<dbReference type="RefSeq" id="WP_011514951.1">
    <property type="nucleotide sequence ID" value="NC_007973.1"/>
</dbReference>
<evidence type="ECO:0000256" key="6">
    <source>
        <dbReference type="ARBA" id="ARBA00023136"/>
    </source>
</evidence>
<dbReference type="InterPro" id="IPR020846">
    <property type="entry name" value="MFS_dom"/>
</dbReference>
<protein>
    <submittedName>
        <fullName evidence="9">MFS transporter, DHA2 family</fullName>
    </submittedName>
</protein>
<keyword evidence="5 7" id="KW-1133">Transmembrane helix</keyword>
<feature type="transmembrane region" description="Helical" evidence="7">
    <location>
        <begin position="326"/>
        <end position="348"/>
    </location>
</feature>
<dbReference type="Pfam" id="PF07690">
    <property type="entry name" value="MFS_1"/>
    <property type="match status" value="1"/>
</dbReference>
<feature type="transmembrane region" description="Helical" evidence="7">
    <location>
        <begin position="220"/>
        <end position="239"/>
    </location>
</feature>
<dbReference type="GO" id="GO:0005886">
    <property type="term" value="C:plasma membrane"/>
    <property type="evidence" value="ECO:0007669"/>
    <property type="project" value="UniProtKB-SubCell"/>
</dbReference>
<evidence type="ECO:0000256" key="1">
    <source>
        <dbReference type="ARBA" id="ARBA00004651"/>
    </source>
</evidence>
<feature type="transmembrane region" description="Helical" evidence="7">
    <location>
        <begin position="125"/>
        <end position="146"/>
    </location>
</feature>
<organism evidence="9 10">
    <name type="scientific">Cupriavidus metallidurans (strain ATCC 43123 / DSM 2839 / NBRC 102507 / CH34)</name>
    <name type="common">Ralstonia metallidurans</name>
    <dbReference type="NCBI Taxonomy" id="266264"/>
    <lineage>
        <taxon>Bacteria</taxon>
        <taxon>Pseudomonadati</taxon>
        <taxon>Pseudomonadota</taxon>
        <taxon>Betaproteobacteria</taxon>
        <taxon>Burkholderiales</taxon>
        <taxon>Burkholderiaceae</taxon>
        <taxon>Cupriavidus</taxon>
    </lineage>
</organism>
<keyword evidence="6 7" id="KW-0472">Membrane</keyword>
<feature type="domain" description="Major facilitator superfamily (MFS) profile" evidence="8">
    <location>
        <begin position="35"/>
        <end position="513"/>
    </location>
</feature>
<feature type="transmembrane region" description="Helical" evidence="7">
    <location>
        <begin position="188"/>
        <end position="208"/>
    </location>
</feature>
<dbReference type="PANTHER" id="PTHR23501:SF197">
    <property type="entry name" value="COMD"/>
    <property type="match status" value="1"/>
</dbReference>
<dbReference type="Gene3D" id="1.20.1720.10">
    <property type="entry name" value="Multidrug resistance protein D"/>
    <property type="match status" value="1"/>
</dbReference>
<feature type="transmembrane region" description="Helical" evidence="7">
    <location>
        <begin position="355"/>
        <end position="375"/>
    </location>
</feature>
<feature type="transmembrane region" description="Helical" evidence="7">
    <location>
        <begin position="289"/>
        <end position="314"/>
    </location>
</feature>
<evidence type="ECO:0000256" key="5">
    <source>
        <dbReference type="ARBA" id="ARBA00022989"/>
    </source>
</evidence>
<dbReference type="eggNOG" id="COG0477">
    <property type="taxonomic scope" value="Bacteria"/>
</dbReference>
<evidence type="ECO:0000256" key="2">
    <source>
        <dbReference type="ARBA" id="ARBA00022448"/>
    </source>
</evidence>
<feature type="transmembrane region" description="Helical" evidence="7">
    <location>
        <begin position="100"/>
        <end position="119"/>
    </location>
</feature>
<proteinExistence type="predicted"/>
<dbReference type="InterPro" id="IPR036259">
    <property type="entry name" value="MFS_trans_sf"/>
</dbReference>
<dbReference type="PROSITE" id="PS50850">
    <property type="entry name" value="MFS"/>
    <property type="match status" value="1"/>
</dbReference>
<feature type="transmembrane region" description="Helical" evidence="7">
    <location>
        <begin position="69"/>
        <end position="88"/>
    </location>
</feature>
<keyword evidence="2" id="KW-0813">Transport</keyword>
<feature type="transmembrane region" description="Helical" evidence="7">
    <location>
        <begin position="381"/>
        <end position="405"/>
    </location>
</feature>
<gene>
    <name evidence="9" type="ordered locus">Rmet_0017</name>
</gene>
<evidence type="ECO:0000256" key="7">
    <source>
        <dbReference type="SAM" id="Phobius"/>
    </source>
</evidence>
<dbReference type="PRINTS" id="PR01036">
    <property type="entry name" value="TCRTETB"/>
</dbReference>
<feature type="transmembrane region" description="Helical" evidence="7">
    <location>
        <begin position="417"/>
        <end position="442"/>
    </location>
</feature>
<dbReference type="KEGG" id="rme:Rmet_0017"/>
<keyword evidence="3" id="KW-1003">Cell membrane</keyword>
<dbReference type="Gene3D" id="1.20.1250.20">
    <property type="entry name" value="MFS general substrate transporter like domains"/>
    <property type="match status" value="1"/>
</dbReference>
<evidence type="ECO:0000256" key="4">
    <source>
        <dbReference type="ARBA" id="ARBA00022692"/>
    </source>
</evidence>
<feature type="transmembrane region" description="Helical" evidence="7">
    <location>
        <begin position="158"/>
        <end position="176"/>
    </location>
</feature>
<dbReference type="SUPFAM" id="SSF103473">
    <property type="entry name" value="MFS general substrate transporter"/>
    <property type="match status" value="1"/>
</dbReference>
<feature type="transmembrane region" description="Helical" evidence="7">
    <location>
        <begin position="245"/>
        <end position="269"/>
    </location>
</feature>
<dbReference type="FunFam" id="1.20.1720.10:FF:000004">
    <property type="entry name" value="EmrB/QacA family drug resistance transporter"/>
    <property type="match status" value="1"/>
</dbReference>
<accession>Q1LSH3</accession>
<dbReference type="HOGENOM" id="CLU_000960_2_7_4"/>
<evidence type="ECO:0000313" key="10">
    <source>
        <dbReference type="Proteomes" id="UP000002429"/>
    </source>
</evidence>
<dbReference type="GO" id="GO:0022857">
    <property type="term" value="F:transmembrane transporter activity"/>
    <property type="evidence" value="ECO:0007669"/>
    <property type="project" value="InterPro"/>
</dbReference>
<feature type="transmembrane region" description="Helical" evidence="7">
    <location>
        <begin position="487"/>
        <end position="506"/>
    </location>
</feature>
<comment type="subcellular location">
    <subcellularLocation>
        <location evidence="1">Cell membrane</location>
        <topology evidence="1">Multi-pass membrane protein</topology>
    </subcellularLocation>
</comment>